<sequence>MTHKNLALVLGGGGAAGNAWMIGVVAGLAEAGVDLTEIADLVIGTSAGANAAAQVRSGTPPAALLAATLAPPPVQTASQPRPPSPPRPMEAVFEQMRTISAAATSQAELQRAMAAYGLASDASFGPEIAEQRRALVARRLPSHAWPERPMLIVAVNAETGELATFDRESGVELVDAATAAISLPGAGPTHSINGTRYVSGGVRSVDNADLATGYRNVIVLSPFSGRTGPLPPGQFEGLRRPPGADLASEVEVLRNEGSRVEVITPDADSRAAMGVNQMDLATRIPSARAGYEQGKREAARLANL</sequence>
<accession>A0A1E5XQB9</accession>
<evidence type="ECO:0000313" key="4">
    <source>
        <dbReference type="Proteomes" id="UP000095463"/>
    </source>
</evidence>
<protein>
    <submittedName>
        <fullName evidence="3">Phospholipase</fullName>
    </submittedName>
</protein>
<comment type="caution">
    <text evidence="3">The sequence shown here is derived from an EMBL/GenBank/DDBJ whole genome shotgun (WGS) entry which is preliminary data.</text>
</comment>
<dbReference type="Gene3D" id="3.40.1090.10">
    <property type="entry name" value="Cytosolic phospholipase A2 catalytic domain"/>
    <property type="match status" value="2"/>
</dbReference>
<evidence type="ECO:0000313" key="3">
    <source>
        <dbReference type="EMBL" id="OEO30802.1"/>
    </source>
</evidence>
<evidence type="ECO:0000259" key="2">
    <source>
        <dbReference type="Pfam" id="PF01734"/>
    </source>
</evidence>
<dbReference type="SUPFAM" id="SSF52151">
    <property type="entry name" value="FabD/lysophospholipase-like"/>
    <property type="match status" value="1"/>
</dbReference>
<feature type="domain" description="PNPLA" evidence="2">
    <location>
        <begin position="8"/>
        <end position="211"/>
    </location>
</feature>
<dbReference type="Proteomes" id="UP000095463">
    <property type="component" value="Unassembled WGS sequence"/>
</dbReference>
<dbReference type="OrthoDB" id="5290098at2"/>
<name>A0A1E5XQB9_9HYPH</name>
<dbReference type="AlphaFoldDB" id="A0A1E5XQB9"/>
<dbReference type="Pfam" id="PF01734">
    <property type="entry name" value="Patatin"/>
    <property type="match status" value="1"/>
</dbReference>
<organism evidence="3 4">
    <name type="scientific">Devosia insulae DS-56</name>
    <dbReference type="NCBI Taxonomy" id="1116389"/>
    <lineage>
        <taxon>Bacteria</taxon>
        <taxon>Pseudomonadati</taxon>
        <taxon>Pseudomonadota</taxon>
        <taxon>Alphaproteobacteria</taxon>
        <taxon>Hyphomicrobiales</taxon>
        <taxon>Devosiaceae</taxon>
        <taxon>Devosia</taxon>
    </lineage>
</organism>
<dbReference type="EMBL" id="LAJE02000185">
    <property type="protein sequence ID" value="OEO30802.1"/>
    <property type="molecule type" value="Genomic_DNA"/>
</dbReference>
<reference evidence="3 4" key="1">
    <citation type="journal article" date="2015" name="Genome Announc.">
        <title>Genome Assemblies of Three Soil-Associated Devosia species: D. insulae, D. limi, and D. soli.</title>
        <authorList>
            <person name="Hassan Y.I."/>
            <person name="Lepp D."/>
            <person name="Zhou T."/>
        </authorList>
    </citation>
    <scope>NUCLEOTIDE SEQUENCE [LARGE SCALE GENOMIC DNA]</scope>
    <source>
        <strain evidence="3 4">DS-56</strain>
    </source>
</reference>
<dbReference type="GO" id="GO:0006629">
    <property type="term" value="P:lipid metabolic process"/>
    <property type="evidence" value="ECO:0007669"/>
    <property type="project" value="UniProtKB-KW"/>
</dbReference>
<proteinExistence type="predicted"/>
<dbReference type="InterPro" id="IPR002641">
    <property type="entry name" value="PNPLA_dom"/>
</dbReference>
<dbReference type="RefSeq" id="WP_069909994.1">
    <property type="nucleotide sequence ID" value="NZ_LAJE02000185.1"/>
</dbReference>
<keyword evidence="1" id="KW-0443">Lipid metabolism</keyword>
<dbReference type="InterPro" id="IPR016035">
    <property type="entry name" value="Acyl_Trfase/lysoPLipase"/>
</dbReference>
<gene>
    <name evidence="3" type="ORF">VW23_019435</name>
</gene>
<evidence type="ECO:0000256" key="1">
    <source>
        <dbReference type="ARBA" id="ARBA00023098"/>
    </source>
</evidence>
<keyword evidence="4" id="KW-1185">Reference proteome</keyword>